<comment type="subcellular location">
    <subcellularLocation>
        <location evidence="1">Membrane</location>
        <topology evidence="1">Multi-pass membrane protein</topology>
    </subcellularLocation>
</comment>
<feature type="transmembrane region" description="Helical" evidence="5">
    <location>
        <begin position="106"/>
        <end position="124"/>
    </location>
</feature>
<name>A0A1H8U0Y9_9EURY</name>
<sequence length="312" mass="32322">MVSGSVSVELALFLVGLVALVVGAERAVSAAADIARFYGVSAFFVGVTVISVGTSVPEMTTSVYAALYGAGDIVVGNIVGSETAQITLAVGVVALVSPIVAERRNVLVYGGAMTLAMIVMLLTLDDGRIQRSEGFLMMLAYVNFIYTLYTNEGGAEITEEVVDEELERPGRELPWVVGGLALVVVGGHLLVTNGTALARVAGISEYTIGLLTGLGTTAPEIVVASVAARRGHGGISVGSLLGSNITDPVFSLGIGALVADVVVTDVASMTRTTTYMLGVSLVVVGLLYWRRGISRRLAVVCLLLYVPSVVLL</sequence>
<proteinExistence type="predicted"/>
<dbReference type="PANTHER" id="PTHR10846">
    <property type="entry name" value="SODIUM/POTASSIUM/CALCIUM EXCHANGER"/>
    <property type="match status" value="1"/>
</dbReference>
<feature type="domain" description="Sodium/calcium exchanger membrane region" evidence="6">
    <location>
        <begin position="175"/>
        <end position="311"/>
    </location>
</feature>
<accession>A0A1H8U0Y9</accession>
<evidence type="ECO:0000256" key="3">
    <source>
        <dbReference type="ARBA" id="ARBA00022989"/>
    </source>
</evidence>
<dbReference type="GO" id="GO:0005262">
    <property type="term" value="F:calcium channel activity"/>
    <property type="evidence" value="ECO:0007669"/>
    <property type="project" value="TreeGrafter"/>
</dbReference>
<dbReference type="GO" id="GO:0006874">
    <property type="term" value="P:intracellular calcium ion homeostasis"/>
    <property type="evidence" value="ECO:0007669"/>
    <property type="project" value="TreeGrafter"/>
</dbReference>
<keyword evidence="8" id="KW-1185">Reference proteome</keyword>
<feature type="transmembrane region" description="Helical" evidence="5">
    <location>
        <begin position="79"/>
        <end position="100"/>
    </location>
</feature>
<evidence type="ECO:0000256" key="2">
    <source>
        <dbReference type="ARBA" id="ARBA00022692"/>
    </source>
</evidence>
<dbReference type="RefSeq" id="WP_089825714.1">
    <property type="nucleotide sequence ID" value="NZ_FODV01000009.1"/>
</dbReference>
<feature type="transmembrane region" description="Helical" evidence="5">
    <location>
        <begin position="40"/>
        <end position="67"/>
    </location>
</feature>
<dbReference type="GO" id="GO:0005886">
    <property type="term" value="C:plasma membrane"/>
    <property type="evidence" value="ECO:0007669"/>
    <property type="project" value="TreeGrafter"/>
</dbReference>
<feature type="domain" description="Sodium/calcium exchanger membrane region" evidence="6">
    <location>
        <begin position="10"/>
        <end position="149"/>
    </location>
</feature>
<evidence type="ECO:0000313" key="8">
    <source>
        <dbReference type="Proteomes" id="UP000199126"/>
    </source>
</evidence>
<dbReference type="PANTHER" id="PTHR10846:SF8">
    <property type="entry name" value="INNER MEMBRANE PROTEIN YRBG"/>
    <property type="match status" value="1"/>
</dbReference>
<dbReference type="OrthoDB" id="142185at2157"/>
<dbReference type="Gene3D" id="6.10.280.80">
    <property type="entry name" value="NCX, peripheral helical region"/>
    <property type="match status" value="1"/>
</dbReference>
<evidence type="ECO:0000256" key="1">
    <source>
        <dbReference type="ARBA" id="ARBA00004141"/>
    </source>
</evidence>
<feature type="transmembrane region" description="Helical" evidence="5">
    <location>
        <begin position="173"/>
        <end position="191"/>
    </location>
</feature>
<dbReference type="AlphaFoldDB" id="A0A1H8U0Y9"/>
<feature type="transmembrane region" description="Helical" evidence="5">
    <location>
        <begin position="206"/>
        <end position="228"/>
    </location>
</feature>
<keyword evidence="2 5" id="KW-0812">Transmembrane</keyword>
<dbReference type="GO" id="GO:0008273">
    <property type="term" value="F:calcium, potassium:sodium antiporter activity"/>
    <property type="evidence" value="ECO:0007669"/>
    <property type="project" value="TreeGrafter"/>
</dbReference>
<dbReference type="Proteomes" id="UP000199126">
    <property type="component" value="Unassembled WGS sequence"/>
</dbReference>
<dbReference type="InterPro" id="IPR004837">
    <property type="entry name" value="NaCa_Exmemb"/>
</dbReference>
<dbReference type="EMBL" id="FODV01000009">
    <property type="protein sequence ID" value="SEO96787.1"/>
    <property type="molecule type" value="Genomic_DNA"/>
</dbReference>
<reference evidence="8" key="1">
    <citation type="submission" date="2016-10" db="EMBL/GenBank/DDBJ databases">
        <authorList>
            <person name="Varghese N."/>
            <person name="Submissions S."/>
        </authorList>
    </citation>
    <scope>NUCLEOTIDE SEQUENCE [LARGE SCALE GENOMIC DNA]</scope>
    <source>
        <strain evidence="8">CGMCC 1.10121</strain>
    </source>
</reference>
<organism evidence="7 8">
    <name type="scientific">Halogranum amylolyticum</name>
    <dbReference type="NCBI Taxonomy" id="660520"/>
    <lineage>
        <taxon>Archaea</taxon>
        <taxon>Methanobacteriati</taxon>
        <taxon>Methanobacteriota</taxon>
        <taxon>Stenosarchaea group</taxon>
        <taxon>Halobacteria</taxon>
        <taxon>Halobacteriales</taxon>
        <taxon>Haloferacaceae</taxon>
    </lineage>
</organism>
<dbReference type="Gene3D" id="1.20.1420.30">
    <property type="entry name" value="NCX, central ion-binding region"/>
    <property type="match status" value="1"/>
</dbReference>
<evidence type="ECO:0000256" key="4">
    <source>
        <dbReference type="ARBA" id="ARBA00023136"/>
    </source>
</evidence>
<gene>
    <name evidence="7" type="ORF">SAMN04487948_10950</name>
</gene>
<dbReference type="NCBIfam" id="TIGR00367">
    <property type="entry name" value="calcium/sodium antiporter"/>
    <property type="match status" value="1"/>
</dbReference>
<evidence type="ECO:0000256" key="5">
    <source>
        <dbReference type="SAM" id="Phobius"/>
    </source>
</evidence>
<evidence type="ECO:0000259" key="6">
    <source>
        <dbReference type="Pfam" id="PF01699"/>
    </source>
</evidence>
<dbReference type="InterPro" id="IPR004481">
    <property type="entry name" value="K/Na/Ca-exchanger"/>
</dbReference>
<keyword evidence="3 5" id="KW-1133">Transmembrane helix</keyword>
<dbReference type="Pfam" id="PF01699">
    <property type="entry name" value="Na_Ca_ex"/>
    <property type="match status" value="2"/>
</dbReference>
<feature type="transmembrane region" description="Helical" evidence="5">
    <location>
        <begin position="273"/>
        <end position="289"/>
    </location>
</feature>
<keyword evidence="4 5" id="KW-0472">Membrane</keyword>
<protein>
    <submittedName>
        <fullName evidence="7">Cation:H+ antiporter</fullName>
    </submittedName>
</protein>
<dbReference type="InterPro" id="IPR044880">
    <property type="entry name" value="NCX_ion-bd_dom_sf"/>
</dbReference>
<evidence type="ECO:0000313" key="7">
    <source>
        <dbReference type="EMBL" id="SEO96787.1"/>
    </source>
</evidence>